<evidence type="ECO:0000313" key="1">
    <source>
        <dbReference type="EMBL" id="KAH1082444.1"/>
    </source>
</evidence>
<name>A0A9D3VI29_9ROSI</name>
<evidence type="ECO:0000313" key="2">
    <source>
        <dbReference type="Proteomes" id="UP000828251"/>
    </source>
</evidence>
<accession>A0A9D3VI29</accession>
<dbReference type="EMBL" id="JAIQCV010000007">
    <property type="protein sequence ID" value="KAH1082444.1"/>
    <property type="molecule type" value="Genomic_DNA"/>
</dbReference>
<proteinExistence type="predicted"/>
<comment type="caution">
    <text evidence="1">The sequence shown here is derived from an EMBL/GenBank/DDBJ whole genome shotgun (WGS) entry which is preliminary data.</text>
</comment>
<evidence type="ECO:0008006" key="3">
    <source>
        <dbReference type="Google" id="ProtNLM"/>
    </source>
</evidence>
<organism evidence="1 2">
    <name type="scientific">Gossypium stocksii</name>
    <dbReference type="NCBI Taxonomy" id="47602"/>
    <lineage>
        <taxon>Eukaryota</taxon>
        <taxon>Viridiplantae</taxon>
        <taxon>Streptophyta</taxon>
        <taxon>Embryophyta</taxon>
        <taxon>Tracheophyta</taxon>
        <taxon>Spermatophyta</taxon>
        <taxon>Magnoliopsida</taxon>
        <taxon>eudicotyledons</taxon>
        <taxon>Gunneridae</taxon>
        <taxon>Pentapetalae</taxon>
        <taxon>rosids</taxon>
        <taxon>malvids</taxon>
        <taxon>Malvales</taxon>
        <taxon>Malvaceae</taxon>
        <taxon>Malvoideae</taxon>
        <taxon>Gossypium</taxon>
    </lineage>
</organism>
<protein>
    <recommendedName>
        <fullName evidence="3">Transposase MuDR plant domain-containing protein</fullName>
    </recommendedName>
</protein>
<reference evidence="1 2" key="1">
    <citation type="journal article" date="2021" name="Plant Biotechnol. J.">
        <title>Multi-omics assisted identification of the key and species-specific regulatory components of drought-tolerant mechanisms in Gossypium stocksii.</title>
        <authorList>
            <person name="Yu D."/>
            <person name="Ke L."/>
            <person name="Zhang D."/>
            <person name="Wu Y."/>
            <person name="Sun Y."/>
            <person name="Mei J."/>
            <person name="Sun J."/>
            <person name="Sun Y."/>
        </authorList>
    </citation>
    <scope>NUCLEOTIDE SEQUENCE [LARGE SCALE GENOMIC DNA]</scope>
    <source>
        <strain evidence="2">cv. E1</strain>
        <tissue evidence="1">Leaf</tissue>
    </source>
</reference>
<dbReference type="Proteomes" id="UP000828251">
    <property type="component" value="Unassembled WGS sequence"/>
</dbReference>
<gene>
    <name evidence="1" type="ORF">J1N35_022205</name>
</gene>
<dbReference type="AlphaFoldDB" id="A0A9D3VI29"/>
<sequence length="133" mass="15233">MSKRMDDVLLTTSTSEETSYVADDGRGSDEEEFLQFRAYSLLAHMHNVDLSTDNALELLDLQHRIRNNKSSLLDSGELEVGNEFFNKDSFLSSLKQHNIINGVNYHVVKSKFDKFEAKYVVQNGTCSWKIYDS</sequence>
<keyword evidence="2" id="KW-1185">Reference proteome</keyword>